<sequence>MPGNRNYTSSFTRISNNNQLLLTHLNNIKLFGELLRDSNELLSIENMQRSPSRINRNNSTSYSFSNQPSVSVSTSTSGPSSSAASAPASTSASSSSSASASSSSSASGSNSASAYPSHQEIDQYYFSLENLFPLNNTTTNLTRNNINRINRNNINNENNSFNILTVNRDNSNVLLNSTLPPTNEIYDITEYQLVQNPTNDICPITRDSFYNNQNVYMICKCKHIFNKTALNMWLEQNDICPYCRTNVRL</sequence>
<accession>A0AB39JBX8</accession>
<evidence type="ECO:0000256" key="1">
    <source>
        <dbReference type="SAM" id="MobiDB-lite"/>
    </source>
</evidence>
<organism evidence="3">
    <name type="scientific">Florenciella sp. virus SA2</name>
    <dbReference type="NCBI Taxonomy" id="3240092"/>
    <lineage>
        <taxon>Viruses</taxon>
    </lineage>
</organism>
<feature type="compositionally biased region" description="Low complexity" evidence="1">
    <location>
        <begin position="61"/>
        <end position="114"/>
    </location>
</feature>
<dbReference type="Gene3D" id="3.30.40.10">
    <property type="entry name" value="Zinc/RING finger domain, C3HC4 (zinc finger)"/>
    <property type="match status" value="1"/>
</dbReference>
<dbReference type="SUPFAM" id="SSF57850">
    <property type="entry name" value="RING/U-box"/>
    <property type="match status" value="1"/>
</dbReference>
<protein>
    <recommendedName>
        <fullName evidence="2">RING-type domain-containing protein</fullName>
    </recommendedName>
</protein>
<gene>
    <name evidence="3" type="ORF">FloV-SA2_00339</name>
</gene>
<dbReference type="InterPro" id="IPR013083">
    <property type="entry name" value="Znf_RING/FYVE/PHD"/>
</dbReference>
<feature type="region of interest" description="Disordered" evidence="1">
    <location>
        <begin position="51"/>
        <end position="114"/>
    </location>
</feature>
<dbReference type="InterPro" id="IPR001841">
    <property type="entry name" value="Znf_RING"/>
</dbReference>
<name>A0AB39JBX8_9VIRU</name>
<evidence type="ECO:0000313" key="3">
    <source>
        <dbReference type="EMBL" id="XDO02157.1"/>
    </source>
</evidence>
<proteinExistence type="predicted"/>
<dbReference type="EMBL" id="PP542043">
    <property type="protein sequence ID" value="XDO02157.1"/>
    <property type="molecule type" value="Genomic_DNA"/>
</dbReference>
<feature type="compositionally biased region" description="Polar residues" evidence="1">
    <location>
        <begin position="51"/>
        <end position="60"/>
    </location>
</feature>
<evidence type="ECO:0000259" key="2">
    <source>
        <dbReference type="Pfam" id="PF13639"/>
    </source>
</evidence>
<dbReference type="Pfam" id="PF13639">
    <property type="entry name" value="zf-RING_2"/>
    <property type="match status" value="1"/>
</dbReference>
<reference evidence="3" key="1">
    <citation type="submission" date="2024-03" db="EMBL/GenBank/DDBJ databases">
        <title>Eukaryotic viruses encode the ribosomal protein eL40.</title>
        <authorList>
            <person name="Thomy J."/>
            <person name="Schvarcz C.R."/>
            <person name="McBeain K.A."/>
            <person name="Edwards K.F."/>
            <person name="Steward G.F."/>
        </authorList>
    </citation>
    <scope>NUCLEOTIDE SEQUENCE</scope>
    <source>
        <strain evidence="3">FloV-SA2</strain>
    </source>
</reference>
<feature type="domain" description="RING-type" evidence="2">
    <location>
        <begin position="201"/>
        <end position="244"/>
    </location>
</feature>